<name>A0ABM7PZN4_SINCY</name>
<dbReference type="SMART" id="SM00382">
    <property type="entry name" value="AAA"/>
    <property type="match status" value="1"/>
</dbReference>
<evidence type="ECO:0000256" key="2">
    <source>
        <dbReference type="ARBA" id="ARBA00022741"/>
    </source>
</evidence>
<dbReference type="Pfam" id="PF00005">
    <property type="entry name" value="ABC_tran"/>
    <property type="match status" value="1"/>
</dbReference>
<keyword evidence="6" id="KW-1185">Reference proteome</keyword>
<dbReference type="InterPro" id="IPR017871">
    <property type="entry name" value="ABC_transporter-like_CS"/>
</dbReference>
<keyword evidence="1" id="KW-0813">Transport</keyword>
<evidence type="ECO:0000256" key="1">
    <source>
        <dbReference type="ARBA" id="ARBA00022448"/>
    </source>
</evidence>
<dbReference type="RefSeq" id="WP_229230445.1">
    <property type="nucleotide sequence ID" value="NZ_AP024525.1"/>
</dbReference>
<dbReference type="PROSITE" id="PS50893">
    <property type="entry name" value="ABC_TRANSPORTER_2"/>
    <property type="match status" value="1"/>
</dbReference>
<keyword evidence="3" id="KW-0067">ATP-binding</keyword>
<dbReference type="PANTHER" id="PTHR42788:SF13">
    <property type="entry name" value="ALIPHATIC SULFONATES IMPORT ATP-BINDING PROTEIN SSUB"/>
    <property type="match status" value="1"/>
</dbReference>
<evidence type="ECO:0000256" key="3">
    <source>
        <dbReference type="ARBA" id="ARBA00022840"/>
    </source>
</evidence>
<dbReference type="PROSITE" id="PS00211">
    <property type="entry name" value="ABC_TRANSPORTER_1"/>
    <property type="match status" value="1"/>
</dbReference>
<dbReference type="InterPro" id="IPR050166">
    <property type="entry name" value="ABC_transporter_ATP-bind"/>
</dbReference>
<keyword evidence="2" id="KW-0547">Nucleotide-binding</keyword>
<dbReference type="Gene3D" id="3.40.50.300">
    <property type="entry name" value="P-loop containing nucleotide triphosphate hydrolases"/>
    <property type="match status" value="1"/>
</dbReference>
<dbReference type="CDD" id="cd03293">
    <property type="entry name" value="ABC_NrtD_SsuB_transporters"/>
    <property type="match status" value="1"/>
</dbReference>
<dbReference type="InterPro" id="IPR027417">
    <property type="entry name" value="P-loop_NTPase"/>
</dbReference>
<dbReference type="Proteomes" id="UP001319861">
    <property type="component" value="Chromosome"/>
</dbReference>
<feature type="domain" description="ABC transporter" evidence="4">
    <location>
        <begin position="24"/>
        <end position="257"/>
    </location>
</feature>
<dbReference type="EMBL" id="AP024525">
    <property type="protein sequence ID" value="BCT77771.1"/>
    <property type="molecule type" value="Genomic_DNA"/>
</dbReference>
<dbReference type="PANTHER" id="PTHR42788">
    <property type="entry name" value="TAURINE IMPORT ATP-BINDING PROTEIN-RELATED"/>
    <property type="match status" value="1"/>
</dbReference>
<evidence type="ECO:0000259" key="4">
    <source>
        <dbReference type="PROSITE" id="PS50893"/>
    </source>
</evidence>
<gene>
    <name evidence="5" type="primary">ssuB_4</name>
    <name evidence="5" type="ORF">SCMU_36130</name>
</gene>
<dbReference type="InterPro" id="IPR003439">
    <property type="entry name" value="ABC_transporter-like_ATP-bd"/>
</dbReference>
<proteinExistence type="predicted"/>
<reference evidence="5 6" key="1">
    <citation type="journal article" date="2021" name="J. Biosci. Bioeng.">
        <title>Identification and characterization of a chc gene cluster responsible for the aromatization pathway of cyclohexanecarboxylate degradation in Sinomonas cyclohexanicum ATCC 51369.</title>
        <authorList>
            <person name="Yamamoto T."/>
            <person name="Hasegawa Y."/>
            <person name="Lau P.C.K."/>
            <person name="Iwaki H."/>
        </authorList>
    </citation>
    <scope>NUCLEOTIDE SEQUENCE [LARGE SCALE GENOMIC DNA]</scope>
    <source>
        <strain evidence="5 6">ATCC 51369</strain>
    </source>
</reference>
<sequence length="288" mass="31867">MQPDQTQSQTVPRGRTLPEGEALLSVRGVKKVYRTDGGDIEAVRDLTFDLGHNELACIVGPSGSGKTTLLKCIAGLLSTTEGEVVLDGKKVTGPPKKMAVVFQEYGRSLFPWLRVKDNVELPLKNAGVPKAEREKLVNQALEAVGLAHVPRSYPWQLSGGMQQRVAIARAVAYQPEVLLMDEPFAAVDAQTRADLEDLIRRIWKDLGVTVLFVTHDIDESVYLGQRVIILSSSPTVVQEDLVIDLPAERDQLETRALPRFTELRHHVYEQIQLAKQGHRPDAARPDKA</sequence>
<accession>A0ABM7PZN4</accession>
<dbReference type="InterPro" id="IPR003593">
    <property type="entry name" value="AAA+_ATPase"/>
</dbReference>
<organism evidence="5 6">
    <name type="scientific">Sinomonas cyclohexanicum</name>
    <name type="common">Corynebacterium cyclohexanicum</name>
    <dbReference type="NCBI Taxonomy" id="322009"/>
    <lineage>
        <taxon>Bacteria</taxon>
        <taxon>Bacillati</taxon>
        <taxon>Actinomycetota</taxon>
        <taxon>Actinomycetes</taxon>
        <taxon>Micrococcales</taxon>
        <taxon>Micrococcaceae</taxon>
        <taxon>Sinomonas</taxon>
    </lineage>
</organism>
<evidence type="ECO:0000313" key="6">
    <source>
        <dbReference type="Proteomes" id="UP001319861"/>
    </source>
</evidence>
<protein>
    <submittedName>
        <fullName evidence="5">ABC transporter</fullName>
    </submittedName>
</protein>
<evidence type="ECO:0000313" key="5">
    <source>
        <dbReference type="EMBL" id="BCT77771.1"/>
    </source>
</evidence>
<dbReference type="SUPFAM" id="SSF52540">
    <property type="entry name" value="P-loop containing nucleoside triphosphate hydrolases"/>
    <property type="match status" value="1"/>
</dbReference>